<name>A0A8J6FVK0_ELECQ</name>
<organism evidence="1 2">
    <name type="scientific">Eleutherodactylus coqui</name>
    <name type="common">Puerto Rican coqui</name>
    <dbReference type="NCBI Taxonomy" id="57060"/>
    <lineage>
        <taxon>Eukaryota</taxon>
        <taxon>Metazoa</taxon>
        <taxon>Chordata</taxon>
        <taxon>Craniata</taxon>
        <taxon>Vertebrata</taxon>
        <taxon>Euteleostomi</taxon>
        <taxon>Amphibia</taxon>
        <taxon>Batrachia</taxon>
        <taxon>Anura</taxon>
        <taxon>Neobatrachia</taxon>
        <taxon>Hyloidea</taxon>
        <taxon>Eleutherodactylidae</taxon>
        <taxon>Eleutherodactylinae</taxon>
        <taxon>Eleutherodactylus</taxon>
        <taxon>Eleutherodactylus</taxon>
    </lineage>
</organism>
<dbReference type="AlphaFoldDB" id="A0A8J6FVK0"/>
<dbReference type="Proteomes" id="UP000770717">
    <property type="component" value="Unassembled WGS sequence"/>
</dbReference>
<gene>
    <name evidence="1" type="ORF">GDO78_002037</name>
</gene>
<reference evidence="1" key="1">
    <citation type="thesis" date="2020" institute="ProQuest LLC" country="789 East Eisenhower Parkway, Ann Arbor, MI, USA">
        <title>Comparative Genomics and Chromosome Evolution.</title>
        <authorList>
            <person name="Mudd A.B."/>
        </authorList>
    </citation>
    <scope>NUCLEOTIDE SEQUENCE</scope>
    <source>
        <strain evidence="1">HN-11 Male</strain>
        <tissue evidence="1">Kidney and liver</tissue>
    </source>
</reference>
<dbReference type="EMBL" id="WNTK01000001">
    <property type="protein sequence ID" value="KAG9494506.1"/>
    <property type="molecule type" value="Genomic_DNA"/>
</dbReference>
<protein>
    <submittedName>
        <fullName evidence="1">Uncharacterized protein</fullName>
    </submittedName>
</protein>
<evidence type="ECO:0000313" key="1">
    <source>
        <dbReference type="EMBL" id="KAG9494507.1"/>
    </source>
</evidence>
<comment type="caution">
    <text evidence="1">The sequence shown here is derived from an EMBL/GenBank/DDBJ whole genome shotgun (WGS) entry which is preliminary data.</text>
</comment>
<evidence type="ECO:0000313" key="2">
    <source>
        <dbReference type="Proteomes" id="UP000770717"/>
    </source>
</evidence>
<keyword evidence="2" id="KW-1185">Reference proteome</keyword>
<sequence length="40" mass="4686">MRTTLLWSYFSLDCALLKCSDGFLDLLEECTLNSNPSWIW</sequence>
<proteinExistence type="predicted"/>
<accession>A0A8J6FVK0</accession>
<dbReference type="EMBL" id="WNTK01000001">
    <property type="protein sequence ID" value="KAG9494507.1"/>
    <property type="molecule type" value="Genomic_DNA"/>
</dbReference>